<dbReference type="InterPro" id="IPR011251">
    <property type="entry name" value="Luciferase-like_dom"/>
</dbReference>
<dbReference type="RefSeq" id="WP_069992849.1">
    <property type="nucleotide sequence ID" value="NZ_LJGV01000022.1"/>
</dbReference>
<dbReference type="PATRIC" id="fig|943816.4.peg.4391"/>
<dbReference type="Pfam" id="PF00296">
    <property type="entry name" value="Bac_luciferase"/>
    <property type="match status" value="2"/>
</dbReference>
<protein>
    <submittedName>
        <fullName evidence="2">F420-dependent oxidoreductase</fullName>
    </submittedName>
</protein>
<sequence length="301" mass="31814">MAHHASLGRVGIWASALRTDDAARRPLVEEAAAELDELGYGTLWIGGSPSPDMAQRLLAATSRATVGTSILNIWEHAAVEVAARHAQLTDEYGGRFLLGLGVSHAETRSGHALDHPLAGRPRSAMRSYLDTLDNAPRPVPAAGRALAALGPKMLQLAAERSLGALPYLVTVEHTAEARDILGADPLLAPELKVVLQRPGADPAAAYATARDYLSRYLALANYRHSLLRLGFAESDFDGGGSDRLVDALFAIGDAEAVRAKADSFLAAGADHVALQVVTAATGTDLPREEWRALAAAMPLRD</sequence>
<dbReference type="Gene3D" id="3.20.20.30">
    <property type="entry name" value="Luciferase-like domain"/>
    <property type="match status" value="1"/>
</dbReference>
<dbReference type="InterPro" id="IPR019922">
    <property type="entry name" value="Lucif-like_OxRdatse_MSMEG_4141"/>
</dbReference>
<dbReference type="Proteomes" id="UP000175829">
    <property type="component" value="Unassembled WGS sequence"/>
</dbReference>
<proteinExistence type="predicted"/>
<dbReference type="InterPro" id="IPR036661">
    <property type="entry name" value="Luciferase-like_sf"/>
</dbReference>
<dbReference type="PANTHER" id="PTHR30137:SF18">
    <property type="entry name" value="CONSERVED PROTEIN"/>
    <property type="match status" value="1"/>
</dbReference>
<name>A0A1E7KCB8_9ACTN</name>
<dbReference type="EMBL" id="LJGV01000022">
    <property type="protein sequence ID" value="OEV01550.1"/>
    <property type="molecule type" value="Genomic_DNA"/>
</dbReference>
<dbReference type="SUPFAM" id="SSF51679">
    <property type="entry name" value="Bacterial luciferase-like"/>
    <property type="match status" value="1"/>
</dbReference>
<evidence type="ECO:0000259" key="1">
    <source>
        <dbReference type="Pfam" id="PF00296"/>
    </source>
</evidence>
<feature type="domain" description="Luciferase-like" evidence="1">
    <location>
        <begin position="28"/>
        <end position="115"/>
    </location>
</feature>
<gene>
    <name evidence="2" type="ORF">AN217_24135</name>
</gene>
<evidence type="ECO:0000313" key="2">
    <source>
        <dbReference type="EMBL" id="OEV01550.1"/>
    </source>
</evidence>
<dbReference type="PANTHER" id="PTHR30137">
    <property type="entry name" value="LUCIFERASE-LIKE MONOOXYGENASE"/>
    <property type="match status" value="1"/>
</dbReference>
<organism evidence="2 3">
    <name type="scientific">Streptomyces qinglanensis</name>
    <dbReference type="NCBI Taxonomy" id="943816"/>
    <lineage>
        <taxon>Bacteria</taxon>
        <taxon>Bacillati</taxon>
        <taxon>Actinomycetota</taxon>
        <taxon>Actinomycetes</taxon>
        <taxon>Kitasatosporales</taxon>
        <taxon>Streptomycetaceae</taxon>
        <taxon>Streptomyces</taxon>
    </lineage>
</organism>
<comment type="caution">
    <text evidence="2">The sequence shown here is derived from an EMBL/GenBank/DDBJ whole genome shotgun (WGS) entry which is preliminary data.</text>
</comment>
<dbReference type="GO" id="GO:0016705">
    <property type="term" value="F:oxidoreductase activity, acting on paired donors, with incorporation or reduction of molecular oxygen"/>
    <property type="evidence" value="ECO:0007669"/>
    <property type="project" value="InterPro"/>
</dbReference>
<evidence type="ECO:0000313" key="3">
    <source>
        <dbReference type="Proteomes" id="UP000175829"/>
    </source>
</evidence>
<dbReference type="InterPro" id="IPR050766">
    <property type="entry name" value="Bact_Lucif_Oxidored"/>
</dbReference>
<feature type="domain" description="Luciferase-like" evidence="1">
    <location>
        <begin position="129"/>
        <end position="271"/>
    </location>
</feature>
<accession>A0A1E7KCB8</accession>
<dbReference type="NCBIfam" id="TIGR03620">
    <property type="entry name" value="F420_MSMEG_4141"/>
    <property type="match status" value="1"/>
</dbReference>
<dbReference type="GO" id="GO:0005829">
    <property type="term" value="C:cytosol"/>
    <property type="evidence" value="ECO:0007669"/>
    <property type="project" value="TreeGrafter"/>
</dbReference>
<dbReference type="AlphaFoldDB" id="A0A1E7KCB8"/>
<reference evidence="2 3" key="1">
    <citation type="journal article" date="2016" name="Front. Microbiol.">
        <title>Comparative Genomics Analysis of Streptomyces Species Reveals Their Adaptation to the Marine Environment and Their Diversity at the Genomic Level.</title>
        <authorList>
            <person name="Tian X."/>
            <person name="Zhang Z."/>
            <person name="Yang T."/>
            <person name="Chen M."/>
            <person name="Li J."/>
            <person name="Chen F."/>
            <person name="Yang J."/>
            <person name="Li W."/>
            <person name="Zhang B."/>
            <person name="Zhang Z."/>
            <person name="Wu J."/>
            <person name="Zhang C."/>
            <person name="Long L."/>
            <person name="Xiao J."/>
        </authorList>
    </citation>
    <scope>NUCLEOTIDE SEQUENCE [LARGE SCALE GENOMIC DNA]</scope>
    <source>
        <strain evidence="2 3">SCSIO M10379</strain>
    </source>
</reference>